<reference evidence="2 3" key="1">
    <citation type="submission" date="2017-11" db="EMBL/GenBank/DDBJ databases">
        <title>Genomic Encyclopedia of Archaeal and Bacterial Type Strains, Phase II (KMG-II): From Individual Species to Whole Genera.</title>
        <authorList>
            <person name="Goeker M."/>
        </authorList>
    </citation>
    <scope>NUCLEOTIDE SEQUENCE [LARGE SCALE GENOMIC DNA]</scope>
    <source>
        <strain evidence="2 3">DSM 11115</strain>
    </source>
</reference>
<dbReference type="Pfam" id="PF19077">
    <property type="entry name" value="Big_13"/>
    <property type="match status" value="1"/>
</dbReference>
<sequence>MYKILLLAYTRRLPWLAALLVWVLSLMPHSGQAQVYYTLNDGQATTALDQLRRVNSDGTNDVLIKDNFIQIAGPAVLDAANNRILVADLRPSQASTSLTNAKIVAVSLATGNAVSTLVTAPAITGAASTTIGGIALDKVNNYVYYTLTDGSATASLDQLRRVNLNGTGDVLIKDNFIQTAGPLVLDAANNRVLVADVRVSQASTSLTNTKIVAVSLATGNAVSTLAIAPAITGAASTVINDLTLDNVNNYIYYTLTDGAATSSLDQLRRVGLNGTGDVLVKDNFVQTAGVVALDAANNRVLVADARSSQASTSLTNTKIVAVSLATGNAVSTLFTATAITGATSTTVNGITLLDQTAPTVTTAAATSITNNSAVLGGDVTADGGATVTERGVVYSTTNQTPTTSDTKNTNGSGTGSFSETITGLTSRTTYYVRAYAINSVGTSYGDVQSFTTPNSAPVVTTTSGTTTFIIGGGAVAIDNGITVTDADNTTLASASVRITSGLQSGQDVLVFSNTNTTTFGNIGSAASATGTLTLTSSGATATVAQFQAALRTVTFNNSVGTAPTTVRTVEFVVNDGTTPSAAATKTITFAPATTVVSVTRLTPSPTATTQVRYQVVFSRSVTGLTVSNFNTTNTGSVSGTGISSVVGSGTTYTVTVNTGTGSGTLRLNVNNSAGITPTVSGLPYTSGEVYTITKAFSNPVLTIQGTGGAGSDVTAFVDAVQVLSSGTAVANALQNGSFEIHDPLSNGNFGYQPTSASWTFNTRSGIAESGSAFTPTTPIPNGIAVAFIQSTVGNNGQIQQNLALPTGSSYQVNFQAAQRVCCTTLDQSLNVFLNGVFLGNIQPGPDGYTAFNSATFAVTAPALTATVSTTSASPTSTSPIPFSVSFSQSVGTSFDATDVTVTGGTLTSGSFAGSGPYTFTVTPSGSGTVSVSVAANKAQDANNTPNTASNTVSVQYDQPVTAAPLVFFPANDGIVSTTTPTYGGSAPINSTVTVYVDGSFIGTTTANVSGTFSLTQPTALGQGPHTVYARAQSSGASVSPNSPTNTFYVDSVQPTVAISSTATSPTSTSPIPVIVTFSEAVTGFVAGDVVVSNGTLNSFSGSGSTYFFTVTPASSGAVTVNVPFNVAQDQAGNPNAAAPPFLIFYNQTVTAAPVVTAPANGSLVGTTTPTYTGTALAGSTIQVYVDGAALSGTTTATSSGNWTFTQTTALTQGSHTVYATAQSSGQAVSANSNTNTFTVDTVRPGVTISSTAGASGTTTNASPIPVTVTFSESVTGFVQGDVTVSNGSISGFSGSGATYTFNVTPASNGTVMVNVPANVAQDAATNGNIAATQFSIIYSQLVTPAPVVVEPANGGLVNNNRPVYGGTAVANSTVTVYVDGSSVGTVTANSSGTWGLIQPTALAQGSHTVYATAQLSGLAVSANSNTNTFTVDSIPPTVLVTASGFTNGGSTSSSPILFAVSFAESVTGFVAGDVAVTNGSVSNFAGSGSGYTFNVTPAGNGTVTVTVPANVAQDAAGNGNITSGPFSFTYGQSVTATPVVTTPANGSLTNNNTPAYSGTAVASSTVTVYVDGSSIGTTTATGAGTFTLTQPTALANGSHTVYATAQFSGQAVSANSNTNTFTVDTVRPGVSISSTATSPTSSSPIPVTVTFSESVTGFVQGDVVVNNGSISGFAGAGATYTFNVTPSANGTVTVNVPANVAQDAATNGNTAATQFSIQYNAIVTATTWTGVTSTDWFTASNWTAGVPTSTVDAFINPGAARYPVIGSGAAATKDLILATNASLTQSGGTLQVTGAGFAIDGTFTATGGVVSLEGTSEQRLGGTRTAFYDLTVGSAGARLDGPVDIQRVLTLNGTLSTIARPLTLLSTSAGTAMVVNNNGATVAGTATVQRYIDPSLNPGLGYRHYSSPVQSTTVADLATSGFSPVVNPDYNTLGNTVNPFPTVYGYNEARIAGSDATTQTFEYGYFSPNSPGEVLTRGRGYTVNLAASEKVDLVGTLNSGDVAIGALTRGTQANSGWQLLGNPYPSPLDWKKARTALPTGVIDAVYVYKSSDQYGGTYQVYQNGFGTLPNGIIGSMQGFFIRVNQTVNSFSFLNAWRSTTGENPSFNRPTADLRPALQLDLVSSQGTHDPAF</sequence>
<evidence type="ECO:0000313" key="3">
    <source>
        <dbReference type="Proteomes" id="UP000228535"/>
    </source>
</evidence>
<dbReference type="InterPro" id="IPR011042">
    <property type="entry name" value="6-blade_b-propeller_TolB-like"/>
</dbReference>
<evidence type="ECO:0000259" key="1">
    <source>
        <dbReference type="PROSITE" id="PS50853"/>
    </source>
</evidence>
<feature type="domain" description="Fibronectin type-III" evidence="1">
    <location>
        <begin position="357"/>
        <end position="455"/>
    </location>
</feature>
<evidence type="ECO:0000313" key="2">
    <source>
        <dbReference type="EMBL" id="PJJ54403.1"/>
    </source>
</evidence>
<accession>A0A2M9B8Y2</accession>
<comment type="caution">
    <text evidence="2">The sequence shown here is derived from an EMBL/GenBank/DDBJ whole genome shotgun (WGS) entry which is preliminary data.</text>
</comment>
<dbReference type="InterPro" id="IPR044016">
    <property type="entry name" value="Big_13"/>
</dbReference>
<dbReference type="InterPro" id="IPR013783">
    <property type="entry name" value="Ig-like_fold"/>
</dbReference>
<dbReference type="PROSITE" id="PS50853">
    <property type="entry name" value="FN3"/>
    <property type="match status" value="1"/>
</dbReference>
<dbReference type="OrthoDB" id="9801383at2"/>
<dbReference type="Gene3D" id="2.120.10.30">
    <property type="entry name" value="TolB, C-terminal domain"/>
    <property type="match status" value="1"/>
</dbReference>
<dbReference type="Gene3D" id="2.60.40.10">
    <property type="entry name" value="Immunoglobulins"/>
    <property type="match status" value="3"/>
</dbReference>
<protein>
    <recommendedName>
        <fullName evidence="1">Fibronectin type-III domain-containing protein</fullName>
    </recommendedName>
</protein>
<dbReference type="Pfam" id="PF19078">
    <property type="entry name" value="Big_12"/>
    <property type="match status" value="5"/>
</dbReference>
<dbReference type="InterPro" id="IPR003961">
    <property type="entry name" value="FN3_dom"/>
</dbReference>
<dbReference type="Proteomes" id="UP000228535">
    <property type="component" value="Unassembled WGS sequence"/>
</dbReference>
<proteinExistence type="predicted"/>
<feature type="non-terminal residue" evidence="2">
    <location>
        <position position="2132"/>
    </location>
</feature>
<name>A0A2M9B8Y2_9BACT</name>
<dbReference type="Gene3D" id="2.60.40.1800">
    <property type="match status" value="1"/>
</dbReference>
<dbReference type="InterPro" id="IPR044048">
    <property type="entry name" value="Big_12"/>
</dbReference>
<dbReference type="SUPFAM" id="SSF49265">
    <property type="entry name" value="Fibronectin type III"/>
    <property type="match status" value="1"/>
</dbReference>
<dbReference type="SUPFAM" id="SSF63825">
    <property type="entry name" value="YWTD domain"/>
    <property type="match status" value="1"/>
</dbReference>
<gene>
    <name evidence="2" type="ORF">CLV45_2738</name>
</gene>
<dbReference type="InterPro" id="IPR036116">
    <property type="entry name" value="FN3_sf"/>
</dbReference>
<dbReference type="RefSeq" id="WP_157807483.1">
    <property type="nucleotide sequence ID" value="NZ_PGFA01000002.1"/>
</dbReference>
<dbReference type="PANTHER" id="PTHR34677:SF3">
    <property type="entry name" value="BACTERIAL IG-LIKE DOMAIN-CONTAINING PROTEIN"/>
    <property type="match status" value="1"/>
</dbReference>
<organism evidence="2 3">
    <name type="scientific">Hymenobacter chitinivorans DSM 11115</name>
    <dbReference type="NCBI Taxonomy" id="1121954"/>
    <lineage>
        <taxon>Bacteria</taxon>
        <taxon>Pseudomonadati</taxon>
        <taxon>Bacteroidota</taxon>
        <taxon>Cytophagia</taxon>
        <taxon>Cytophagales</taxon>
        <taxon>Hymenobacteraceae</taxon>
        <taxon>Hymenobacter</taxon>
    </lineage>
</organism>
<keyword evidence="3" id="KW-1185">Reference proteome</keyword>
<dbReference type="EMBL" id="PGFA01000002">
    <property type="protein sequence ID" value="PJJ54403.1"/>
    <property type="molecule type" value="Genomic_DNA"/>
</dbReference>
<dbReference type="PANTHER" id="PTHR34677">
    <property type="match status" value="1"/>
</dbReference>